<dbReference type="Proteomes" id="UP000624159">
    <property type="component" value="Unassembled WGS sequence"/>
</dbReference>
<evidence type="ECO:0000259" key="1">
    <source>
        <dbReference type="Pfam" id="PF18431"/>
    </source>
</evidence>
<accession>A0ABS0ME70</accession>
<proteinExistence type="predicted"/>
<reference evidence="2 3" key="1">
    <citation type="submission" date="2020-11" db="EMBL/GenBank/DDBJ databases">
        <title>Enhanced detection system for hospital associated transmission using whole genome sequencing surveillance.</title>
        <authorList>
            <person name="Harrison L.H."/>
            <person name="Van Tyne D."/>
            <person name="Marsh J.W."/>
            <person name="Griffith M.P."/>
            <person name="Snyder D.J."/>
            <person name="Cooper V.S."/>
            <person name="Mustapha M."/>
        </authorList>
    </citation>
    <scope>NUCLEOTIDE SEQUENCE [LARGE SCALE GENOMIC DNA]</scope>
    <source>
        <strain evidence="2 3">SER00230</strain>
    </source>
</reference>
<dbReference type="InterPro" id="IPR041436">
    <property type="entry name" value="RNAse_A_bac"/>
</dbReference>
<dbReference type="EMBL" id="JADULK010000004">
    <property type="protein sequence ID" value="MBH1929839.1"/>
    <property type="molecule type" value="Genomic_DNA"/>
</dbReference>
<comment type="caution">
    <text evidence="2">The sequence shown here is derived from an EMBL/GenBank/DDBJ whole genome shotgun (WGS) entry which is preliminary data.</text>
</comment>
<dbReference type="RefSeq" id="WP_197663705.1">
    <property type="nucleotide sequence ID" value="NZ_JADULK010000004.1"/>
</dbReference>
<sequence>MDEGLRVVMSPVQLAAILSDKTVTEAETFSNRLLGGLGVLLGAVEMVGAMGLCIAPEPTGLTKAGCVVVGAHSLDTVHSAARQMISGRDTRSATYQLAVNAARQLGADEDTALNIGFTVDIAVPVGFAAAIGATRVAAIKTGRVKLSQHESLTGSKPGGHTIANHVGKTDKELLARFESNKRLAMSSTFKNLNVAETVITRALYANRATIKSILGGGKRGTRLTINYSAGKEIGHGFARGNTRRISMRSVRIVLDLQEYNGKPYYILTAFPTP</sequence>
<dbReference type="CDD" id="cd20684">
    <property type="entry name" value="CdiA-CT_Yk_RNaseA-like"/>
    <property type="match status" value="1"/>
</dbReference>
<dbReference type="Pfam" id="PF18431">
    <property type="entry name" value="RNAse_A_bac"/>
    <property type="match status" value="1"/>
</dbReference>
<evidence type="ECO:0000313" key="3">
    <source>
        <dbReference type="Proteomes" id="UP000624159"/>
    </source>
</evidence>
<evidence type="ECO:0000313" key="2">
    <source>
        <dbReference type="EMBL" id="MBH1929839.1"/>
    </source>
</evidence>
<organism evidence="2 3">
    <name type="scientific">Serratia rubidaea</name>
    <name type="common">Serratia marinorubra</name>
    <dbReference type="NCBI Taxonomy" id="61652"/>
    <lineage>
        <taxon>Bacteria</taxon>
        <taxon>Pseudomonadati</taxon>
        <taxon>Pseudomonadota</taxon>
        <taxon>Gammaproteobacteria</taxon>
        <taxon>Enterobacterales</taxon>
        <taxon>Yersiniaceae</taxon>
        <taxon>Serratia</taxon>
    </lineage>
</organism>
<name>A0ABS0ME70_SERRU</name>
<gene>
    <name evidence="2" type="ORF">I5U13_09235</name>
</gene>
<keyword evidence="3" id="KW-1185">Reference proteome</keyword>
<protein>
    <recommendedName>
        <fullName evidence="1">Bacterial CdiA-CT RNAse A domain-containing protein</fullName>
    </recommendedName>
</protein>
<feature type="domain" description="Bacterial CdiA-CT RNAse A" evidence="1">
    <location>
        <begin position="159"/>
        <end position="271"/>
    </location>
</feature>